<dbReference type="Proteomes" id="UP001305606">
    <property type="component" value="Chromosome"/>
</dbReference>
<sequence length="431" mass="48117">MSEQPRDSSAPTLFTWEFATDPYPAYAWLREHAPVHRTTLPSGVEAWLVTRYADARKALADPRLSKNPQRHSAAAHAKGKVGIPGERRAELMTHLLNIDPPDHTRLRRLVSKAFTPRRVAAFAPRVRTLTDQLIDAFEERGEADLIHEFAFPLPIYAICDLLGVPREDQDDFRDWAGTMIRHGGGPRGGVARAVKRIRAYLAELIHRKRLELAERQEEGERREEGDGEDLISGLIRAGHHGEHLTENEAAAMAFILLFAGFETTVNLIGNGVYALLRHPEQRALMQRALTEGDERLLAAGVEELLRYDGPVEIATWRFATEPLTLGGQRIAEGEPVLVVLAAADRDPERFEAPDVLDLTRRDNQHLGYGHGIHYCLGAPLARLEAQTAIGTLLRRLPGLRLAADPEDLRWRGGLIMRGLRTLPVTWNSGAQ</sequence>
<dbReference type="EMBL" id="CP117522">
    <property type="protein sequence ID" value="WNE97038.1"/>
    <property type="molecule type" value="Genomic_DNA"/>
</dbReference>
<dbReference type="CDD" id="cd11029">
    <property type="entry name" value="CYP107-like"/>
    <property type="match status" value="1"/>
</dbReference>
<evidence type="ECO:0000256" key="2">
    <source>
        <dbReference type="SAM" id="MobiDB-lite"/>
    </source>
</evidence>
<organism evidence="3 4">
    <name type="scientific">Streptomyces luomodiensis</name>
    <dbReference type="NCBI Taxonomy" id="3026192"/>
    <lineage>
        <taxon>Bacteria</taxon>
        <taxon>Bacillati</taxon>
        <taxon>Actinomycetota</taxon>
        <taxon>Actinomycetes</taxon>
        <taxon>Kitasatosporales</taxon>
        <taxon>Streptomycetaceae</taxon>
        <taxon>Streptomyces</taxon>
    </lineage>
</organism>
<keyword evidence="4" id="KW-1185">Reference proteome</keyword>
<protein>
    <submittedName>
        <fullName evidence="3">Cytochrome P450</fullName>
    </submittedName>
</protein>
<dbReference type="PANTHER" id="PTHR46696:SF1">
    <property type="entry name" value="CYTOCHROME P450 YJIB-RELATED"/>
    <property type="match status" value="1"/>
</dbReference>
<feature type="region of interest" description="Disordered" evidence="2">
    <location>
        <begin position="61"/>
        <end position="80"/>
    </location>
</feature>
<dbReference type="InterPro" id="IPR036396">
    <property type="entry name" value="Cyt_P450_sf"/>
</dbReference>
<evidence type="ECO:0000256" key="1">
    <source>
        <dbReference type="ARBA" id="ARBA00010617"/>
    </source>
</evidence>
<reference evidence="3 4" key="1">
    <citation type="submission" date="2023-02" db="EMBL/GenBank/DDBJ databases">
        <title>Streptomyces sp. SCA4-21 with antifungal activity against Fusarium oxysporum f. sp. cubense, Streptomyces sp. SCA2-17 with antifungal activity against Fusarium oxysporum f. sp. cubense.</title>
        <authorList>
            <person name="Qi D."/>
        </authorList>
    </citation>
    <scope>NUCLEOTIDE SEQUENCE [LARGE SCALE GENOMIC DNA]</scope>
    <source>
        <strain evidence="3 4">SCA4-21</strain>
    </source>
</reference>
<evidence type="ECO:0000313" key="3">
    <source>
        <dbReference type="EMBL" id="WNE97038.1"/>
    </source>
</evidence>
<accession>A0ABY9V015</accession>
<dbReference type="RefSeq" id="WP_311036109.1">
    <property type="nucleotide sequence ID" value="NZ_CP117522.1"/>
</dbReference>
<name>A0ABY9V015_9ACTN</name>
<dbReference type="PANTHER" id="PTHR46696">
    <property type="entry name" value="P450, PUTATIVE (EUROFUNG)-RELATED"/>
    <property type="match status" value="1"/>
</dbReference>
<dbReference type="SUPFAM" id="SSF48264">
    <property type="entry name" value="Cytochrome P450"/>
    <property type="match status" value="1"/>
</dbReference>
<comment type="similarity">
    <text evidence="1">Belongs to the cytochrome P450 family.</text>
</comment>
<proteinExistence type="inferred from homology"/>
<evidence type="ECO:0000313" key="4">
    <source>
        <dbReference type="Proteomes" id="UP001305606"/>
    </source>
</evidence>
<dbReference type="InterPro" id="IPR001128">
    <property type="entry name" value="Cyt_P450"/>
</dbReference>
<gene>
    <name evidence="3" type="ORF">PS467_17715</name>
</gene>
<dbReference type="InterPro" id="IPR002397">
    <property type="entry name" value="Cyt_P450_B"/>
</dbReference>
<dbReference type="PRINTS" id="PR00359">
    <property type="entry name" value="BP450"/>
</dbReference>
<dbReference type="Pfam" id="PF00067">
    <property type="entry name" value="p450"/>
    <property type="match status" value="1"/>
</dbReference>
<dbReference type="Gene3D" id="1.10.630.10">
    <property type="entry name" value="Cytochrome P450"/>
    <property type="match status" value="1"/>
</dbReference>